<gene>
    <name evidence="1" type="ORF">D187_001278</name>
</gene>
<name>S9PAS0_CYSF2</name>
<evidence type="ECO:0000313" key="2">
    <source>
        <dbReference type="Proteomes" id="UP000011682"/>
    </source>
</evidence>
<reference evidence="1" key="1">
    <citation type="submission" date="2013-05" db="EMBL/GenBank/DDBJ databases">
        <title>Genome assembly of Cystobacter fuscus DSM 2262.</title>
        <authorList>
            <person name="Sharma G."/>
            <person name="Khatri I."/>
            <person name="Kaur C."/>
            <person name="Mayilraj S."/>
            <person name="Subramanian S."/>
        </authorList>
    </citation>
    <scope>NUCLEOTIDE SEQUENCE [LARGE SCALE GENOMIC DNA]</scope>
    <source>
        <strain evidence="1">DSM 2262</strain>
    </source>
</reference>
<dbReference type="EMBL" id="ANAH02000010">
    <property type="protein sequence ID" value="EPX61495.1"/>
    <property type="molecule type" value="Genomic_DNA"/>
</dbReference>
<dbReference type="AlphaFoldDB" id="S9PAS0"/>
<sequence>MTKKVLLFHDAAHQSPRGMSSMKKLMSSAVCAIAVAASLVGGQASSQATAPVSVSYTFAQGAEGWTHGFADLPTDYVSLGIYDTDFAWTAIPDQSGVNGLMIQSHNRSDDVFMYITKKIDASAGLLPNKQYTVYLSFDLGTNVSEGMIGIGGAPAEGVTVKAGAVNHAPALQVEDVGGTPYYILNVDKGQQTNGGTDLQAIGHLGKPNPDQEGYQLKHFEHSFTVTTTAQGAAYLIIGTDSGFEGLTRIYYTNIQADFI</sequence>
<evidence type="ECO:0000313" key="1">
    <source>
        <dbReference type="EMBL" id="EPX61495.1"/>
    </source>
</evidence>
<comment type="caution">
    <text evidence="1">The sequence shown here is derived from an EMBL/GenBank/DDBJ whole genome shotgun (WGS) entry which is preliminary data.</text>
</comment>
<dbReference type="eggNOG" id="ENOG5030NBF">
    <property type="taxonomic scope" value="Bacteria"/>
</dbReference>
<keyword evidence="2" id="KW-1185">Reference proteome</keyword>
<protein>
    <submittedName>
        <fullName evidence="1">Uncharacterized protein</fullName>
    </submittedName>
</protein>
<proteinExistence type="predicted"/>
<dbReference type="Proteomes" id="UP000011682">
    <property type="component" value="Unassembled WGS sequence"/>
</dbReference>
<accession>S9PAS0</accession>
<organism evidence="1 2">
    <name type="scientific">Cystobacter fuscus (strain ATCC 25194 / DSM 2262 / NBRC 100088 / M29)</name>
    <dbReference type="NCBI Taxonomy" id="1242864"/>
    <lineage>
        <taxon>Bacteria</taxon>
        <taxon>Pseudomonadati</taxon>
        <taxon>Myxococcota</taxon>
        <taxon>Myxococcia</taxon>
        <taxon>Myxococcales</taxon>
        <taxon>Cystobacterineae</taxon>
        <taxon>Archangiaceae</taxon>
        <taxon>Cystobacter</taxon>
    </lineage>
</organism>